<dbReference type="InterPro" id="IPR050668">
    <property type="entry name" value="Cytochrome_b5"/>
</dbReference>
<dbReference type="GO" id="GO:0020037">
    <property type="term" value="F:heme binding"/>
    <property type="evidence" value="ECO:0007669"/>
    <property type="project" value="UniProtKB-UniRule"/>
</dbReference>
<dbReference type="SMART" id="SM01117">
    <property type="entry name" value="Cyt-b5"/>
    <property type="match status" value="1"/>
</dbReference>
<dbReference type="PANTHER" id="PTHR19359:SF95">
    <property type="entry name" value="CYTOCHROME B5 TYPE B"/>
    <property type="match status" value="1"/>
</dbReference>
<organism evidence="7 8">
    <name type="scientific">Riccia fluitans</name>
    <dbReference type="NCBI Taxonomy" id="41844"/>
    <lineage>
        <taxon>Eukaryota</taxon>
        <taxon>Viridiplantae</taxon>
        <taxon>Streptophyta</taxon>
        <taxon>Embryophyta</taxon>
        <taxon>Marchantiophyta</taxon>
        <taxon>Marchantiopsida</taxon>
        <taxon>Marchantiidae</taxon>
        <taxon>Marchantiales</taxon>
        <taxon>Ricciaceae</taxon>
        <taxon>Riccia</taxon>
    </lineage>
</organism>
<keyword evidence="2 5" id="KW-0479">Metal-binding</keyword>
<reference evidence="7 8" key="1">
    <citation type="submission" date="2024-09" db="EMBL/GenBank/DDBJ databases">
        <title>Chromosome-scale assembly of Riccia fluitans.</title>
        <authorList>
            <person name="Paukszto L."/>
            <person name="Sawicki J."/>
            <person name="Karawczyk K."/>
            <person name="Piernik-Szablinska J."/>
            <person name="Szczecinska M."/>
            <person name="Mazdziarz M."/>
        </authorList>
    </citation>
    <scope>NUCLEOTIDE SEQUENCE [LARGE SCALE GENOMIC DNA]</scope>
    <source>
        <strain evidence="7">Rf_01</strain>
        <tissue evidence="7">Aerial parts of the thallus</tissue>
    </source>
</reference>
<comment type="caution">
    <text evidence="7">The sequence shown here is derived from an EMBL/GenBank/DDBJ whole genome shotgun (WGS) entry which is preliminary data.</text>
</comment>
<comment type="similarity">
    <text evidence="4 5">Belongs to the cytochrome b5 family.</text>
</comment>
<sequence>MENIWMSILVAIFLAVGLSLLLLYPALSARADHGRLSKTTAENAAVQTSTKEKRSYTVEEVAKHNSEKSVWLIVKNKVYDVTEYLSEHPGGESMLNNAGGENTKGFYGPQHPRWAYERLEDFFIGDLKQ</sequence>
<evidence type="ECO:0000256" key="1">
    <source>
        <dbReference type="ARBA" id="ARBA00022617"/>
    </source>
</evidence>
<gene>
    <name evidence="7" type="ORF">R1flu_027849</name>
</gene>
<dbReference type="PRINTS" id="PR00363">
    <property type="entry name" value="CYTOCHROMEB5"/>
</dbReference>
<keyword evidence="8" id="KW-1185">Reference proteome</keyword>
<protein>
    <recommendedName>
        <fullName evidence="6">Cytochrome b5 heme-binding domain-containing protein</fullName>
    </recommendedName>
</protein>
<dbReference type="EMBL" id="JBHFFA010000008">
    <property type="protein sequence ID" value="KAL2609276.1"/>
    <property type="molecule type" value="Genomic_DNA"/>
</dbReference>
<dbReference type="SUPFAM" id="SSF55856">
    <property type="entry name" value="Cytochrome b5-like heme/steroid binding domain"/>
    <property type="match status" value="1"/>
</dbReference>
<evidence type="ECO:0000313" key="7">
    <source>
        <dbReference type="EMBL" id="KAL2609276.1"/>
    </source>
</evidence>
<dbReference type="PROSITE" id="PS50255">
    <property type="entry name" value="CYTOCHROME_B5_2"/>
    <property type="match status" value="1"/>
</dbReference>
<keyword evidence="1 5" id="KW-0349">Heme</keyword>
<dbReference type="GO" id="GO:0046872">
    <property type="term" value="F:metal ion binding"/>
    <property type="evidence" value="ECO:0007669"/>
    <property type="project" value="UniProtKB-UniRule"/>
</dbReference>
<dbReference type="AlphaFoldDB" id="A0ABD1XK23"/>
<dbReference type="Proteomes" id="UP001605036">
    <property type="component" value="Unassembled WGS sequence"/>
</dbReference>
<dbReference type="InterPro" id="IPR018506">
    <property type="entry name" value="Cyt_B5_heme-BS"/>
</dbReference>
<evidence type="ECO:0000256" key="5">
    <source>
        <dbReference type="RuleBase" id="RU362121"/>
    </source>
</evidence>
<evidence type="ECO:0000313" key="8">
    <source>
        <dbReference type="Proteomes" id="UP001605036"/>
    </source>
</evidence>
<dbReference type="InterPro" id="IPR036400">
    <property type="entry name" value="Cyt_B5-like_heme/steroid_sf"/>
</dbReference>
<dbReference type="Pfam" id="PF00173">
    <property type="entry name" value="Cyt-b5"/>
    <property type="match status" value="1"/>
</dbReference>
<evidence type="ECO:0000256" key="3">
    <source>
        <dbReference type="ARBA" id="ARBA00023004"/>
    </source>
</evidence>
<proteinExistence type="inferred from homology"/>
<dbReference type="PANTHER" id="PTHR19359">
    <property type="entry name" value="CYTOCHROME B5"/>
    <property type="match status" value="1"/>
</dbReference>
<evidence type="ECO:0000256" key="4">
    <source>
        <dbReference type="ARBA" id="ARBA00038168"/>
    </source>
</evidence>
<dbReference type="FunFam" id="3.10.120.10:FF:000007">
    <property type="entry name" value="Sulfite oxidase, mitochondrial"/>
    <property type="match status" value="1"/>
</dbReference>
<feature type="domain" description="Cytochrome b5 heme-binding" evidence="6">
    <location>
        <begin position="53"/>
        <end position="128"/>
    </location>
</feature>
<name>A0ABD1XK23_9MARC</name>
<evidence type="ECO:0000259" key="6">
    <source>
        <dbReference type="PROSITE" id="PS50255"/>
    </source>
</evidence>
<dbReference type="InterPro" id="IPR001199">
    <property type="entry name" value="Cyt_B5-like_heme/steroid-bd"/>
</dbReference>
<dbReference type="PROSITE" id="PS00191">
    <property type="entry name" value="CYTOCHROME_B5_1"/>
    <property type="match status" value="1"/>
</dbReference>
<evidence type="ECO:0000256" key="2">
    <source>
        <dbReference type="ARBA" id="ARBA00022723"/>
    </source>
</evidence>
<accession>A0ABD1XK23</accession>
<keyword evidence="3 5" id="KW-0408">Iron</keyword>
<dbReference type="Gene3D" id="3.10.120.10">
    <property type="entry name" value="Cytochrome b5-like heme/steroid binding domain"/>
    <property type="match status" value="1"/>
</dbReference>